<reference evidence="2" key="1">
    <citation type="submission" date="2022-11" db="UniProtKB">
        <authorList>
            <consortium name="WormBaseParasite"/>
        </authorList>
    </citation>
    <scope>IDENTIFICATION</scope>
</reference>
<name>A0AC34QQC9_9BILA</name>
<dbReference type="Proteomes" id="UP000887576">
    <property type="component" value="Unplaced"/>
</dbReference>
<sequence>MESNSETSTDSVDELPDKFTKKDPQGNVIVDYIVDERLGKGNFSNVYAVVHSKFQKVAALKQVDKLFSEPTIWNFLDQISGGLHDLHTVNIIHRDLKPANVFLNKKGVVKIGDLGLSKLLSNENEKVTDLLGTEFYMAPERQGDQGYGFKSDIWSLGCITYELCTL</sequence>
<protein>
    <submittedName>
        <fullName evidence="2">Protein kinase domain-containing protein</fullName>
    </submittedName>
</protein>
<evidence type="ECO:0000313" key="1">
    <source>
        <dbReference type="Proteomes" id="UP000887576"/>
    </source>
</evidence>
<accession>A0AC34QQC9</accession>
<organism evidence="1 2">
    <name type="scientific">Panagrolaimus sp. JU765</name>
    <dbReference type="NCBI Taxonomy" id="591449"/>
    <lineage>
        <taxon>Eukaryota</taxon>
        <taxon>Metazoa</taxon>
        <taxon>Ecdysozoa</taxon>
        <taxon>Nematoda</taxon>
        <taxon>Chromadorea</taxon>
        <taxon>Rhabditida</taxon>
        <taxon>Tylenchina</taxon>
        <taxon>Panagrolaimomorpha</taxon>
        <taxon>Panagrolaimoidea</taxon>
        <taxon>Panagrolaimidae</taxon>
        <taxon>Panagrolaimus</taxon>
    </lineage>
</organism>
<evidence type="ECO:0000313" key="2">
    <source>
        <dbReference type="WBParaSite" id="JU765_v2.g18335.t1"/>
    </source>
</evidence>
<dbReference type="WBParaSite" id="JU765_v2.g18335.t1">
    <property type="protein sequence ID" value="JU765_v2.g18335.t1"/>
    <property type="gene ID" value="JU765_v2.g18335"/>
</dbReference>
<proteinExistence type="predicted"/>